<dbReference type="SUPFAM" id="SSF69322">
    <property type="entry name" value="Tricorn protease domain 2"/>
    <property type="match status" value="1"/>
</dbReference>
<dbReference type="GO" id="GO:0000209">
    <property type="term" value="P:protein polyubiquitination"/>
    <property type="evidence" value="ECO:0007669"/>
    <property type="project" value="TreeGrafter"/>
</dbReference>
<sequence length="418" mass="46974">MSMSMNGRKFVENFTYALEHDFTSPSGVPAAWAPRHPKRWGQERAKIRLDGAATTPTLSPDDRFVAVGVDEEVHVFDVATKERLEVLAVGEQIETVKFAPDFVKNGNGESSRYVLASQSGEDENTVVILWELDQDGKLAAMSSHGQEHRLRFEGELGSFSPDGKTMIFFSQNETTQEEAREAASLPCVNIWDIETRSVRHKLLGHTDRVMWAAMAPDNKMVASVAWDGTARVWDASSGSCLHILGPFGGQLWSGSFSPDQRYLAISQGNPNTYVHVYNIATEQPMSCFDGFHLPPRSLSWRQDGVMLASGANEGKLCIWDPYTGEERMRWCLAFDNPLMRRFATTRAVQFIEGGRKLVFQVREGTVEVYDFESNLKQLFTRGVGDRIDRCPVSEMVCSRDPKFIVVPDVDGYLRIWDL</sequence>
<comment type="caution">
    <text evidence="4">The sequence shown here is derived from an EMBL/GenBank/DDBJ whole genome shotgun (WGS) entry which is preliminary data.</text>
</comment>
<dbReference type="Pfam" id="PF00400">
    <property type="entry name" value="WD40"/>
    <property type="match status" value="2"/>
</dbReference>
<dbReference type="Gene3D" id="2.130.10.10">
    <property type="entry name" value="YVTN repeat-like/Quinoprotein amine dehydrogenase"/>
    <property type="match status" value="2"/>
</dbReference>
<dbReference type="PROSITE" id="PS00678">
    <property type="entry name" value="WD_REPEATS_1"/>
    <property type="match status" value="1"/>
</dbReference>
<dbReference type="InterPro" id="IPR001680">
    <property type="entry name" value="WD40_rpt"/>
</dbReference>
<accession>A0A5M3YWE2</accession>
<dbReference type="OrthoDB" id="1367865at2759"/>
<dbReference type="SMART" id="SM00320">
    <property type="entry name" value="WD40"/>
    <property type="match status" value="4"/>
</dbReference>
<evidence type="ECO:0000256" key="1">
    <source>
        <dbReference type="ARBA" id="ARBA00022574"/>
    </source>
</evidence>
<keyword evidence="2" id="KW-0677">Repeat</keyword>
<dbReference type="Pfam" id="PF07676">
    <property type="entry name" value="PD40"/>
    <property type="match status" value="1"/>
</dbReference>
<dbReference type="AlphaFoldDB" id="A0A5M3YWE2"/>
<evidence type="ECO:0000256" key="3">
    <source>
        <dbReference type="ARBA" id="ARBA00022786"/>
    </source>
</evidence>
<gene>
    <name evidence="4" type="ORF">ATEIFO6365_0003066300</name>
</gene>
<organism evidence="4 5">
    <name type="scientific">Aspergillus terreus</name>
    <dbReference type="NCBI Taxonomy" id="33178"/>
    <lineage>
        <taxon>Eukaryota</taxon>
        <taxon>Fungi</taxon>
        <taxon>Dikarya</taxon>
        <taxon>Ascomycota</taxon>
        <taxon>Pezizomycotina</taxon>
        <taxon>Eurotiomycetes</taxon>
        <taxon>Eurotiomycetidae</taxon>
        <taxon>Eurotiales</taxon>
        <taxon>Aspergillaceae</taxon>
        <taxon>Aspergillus</taxon>
        <taxon>Aspergillus subgen. Circumdati</taxon>
    </lineage>
</organism>
<dbReference type="PANTHER" id="PTHR15622">
    <property type="entry name" value="WD40 REPEAT PROTEIN"/>
    <property type="match status" value="1"/>
</dbReference>
<evidence type="ECO:0000256" key="2">
    <source>
        <dbReference type="ARBA" id="ARBA00022737"/>
    </source>
</evidence>
<protein>
    <submittedName>
        <fullName evidence="4">WD40 repeat-like protein</fullName>
    </submittedName>
</protein>
<dbReference type="PANTHER" id="PTHR15622:SF2">
    <property type="entry name" value="U4_U6 SMALL NUCLEAR RIBONUCLEOPROTEIN PRP4"/>
    <property type="match status" value="1"/>
</dbReference>
<dbReference type="InterPro" id="IPR019775">
    <property type="entry name" value="WD40_repeat_CS"/>
</dbReference>
<keyword evidence="5" id="KW-1185">Reference proteome</keyword>
<proteinExistence type="predicted"/>
<keyword evidence="1" id="KW-0853">WD repeat</keyword>
<keyword evidence="3" id="KW-0833">Ubl conjugation pathway</keyword>
<dbReference type="PROSITE" id="PS50294">
    <property type="entry name" value="WD_REPEATS_REGION"/>
    <property type="match status" value="1"/>
</dbReference>
<dbReference type="VEuPathDB" id="FungiDB:ATEG_00672"/>
<dbReference type="PROSITE" id="PS50082">
    <property type="entry name" value="WD_REPEATS_2"/>
    <property type="match status" value="2"/>
</dbReference>
<dbReference type="InterPro" id="IPR011659">
    <property type="entry name" value="WD40"/>
</dbReference>
<dbReference type="InterPro" id="IPR015943">
    <property type="entry name" value="WD40/YVTN_repeat-like_dom_sf"/>
</dbReference>
<dbReference type="InterPro" id="IPR051983">
    <property type="entry name" value="WSB_SOCS-box_domain"/>
</dbReference>
<dbReference type="EMBL" id="BLJY01000003">
    <property type="protein sequence ID" value="GFF14597.1"/>
    <property type="molecule type" value="Genomic_DNA"/>
</dbReference>
<name>A0A5M3YWE2_ASPTE</name>
<evidence type="ECO:0000313" key="5">
    <source>
        <dbReference type="Proteomes" id="UP000452235"/>
    </source>
</evidence>
<evidence type="ECO:0000313" key="4">
    <source>
        <dbReference type="EMBL" id="GFF14597.1"/>
    </source>
</evidence>
<reference evidence="4 5" key="1">
    <citation type="submission" date="2020-01" db="EMBL/GenBank/DDBJ databases">
        <title>Aspergillus terreus IFO 6365 whole genome shotgun sequence.</title>
        <authorList>
            <person name="Kanamasa S."/>
            <person name="Takahashi H."/>
        </authorList>
    </citation>
    <scope>NUCLEOTIDE SEQUENCE [LARGE SCALE GENOMIC DNA]</scope>
    <source>
        <strain evidence="4 5">IFO 6365</strain>
    </source>
</reference>
<dbReference type="Proteomes" id="UP000452235">
    <property type="component" value="Unassembled WGS sequence"/>
</dbReference>